<comment type="similarity">
    <text evidence="1">Belongs to the UPF0161 family.</text>
</comment>
<dbReference type="KEGG" id="pmai:CF386_03340"/>
<dbReference type="NCBIfam" id="TIGR00278">
    <property type="entry name" value="membrane protein insertion efficiency factor YidD"/>
    <property type="match status" value="1"/>
</dbReference>
<reference evidence="3 4" key="1">
    <citation type="journal article" date="2016" name="Int. J. Syst. Evol. Microbiol.">
        <title>Paraphotobacterium marinum gen. nov., sp. nov., a member of the family Vibrionaceae, isolated from surface seawater.</title>
        <authorList>
            <person name="Huang Z."/>
            <person name="Dong C."/>
            <person name="Shao Z."/>
        </authorList>
    </citation>
    <scope>NUCLEOTIDE SEQUENCE [LARGE SCALE GENOMIC DNA]</scope>
    <source>
        <strain evidence="3 4">NSCS20N07D</strain>
    </source>
</reference>
<name>A0A220VCR6_9GAMM</name>
<accession>A0A220VCR6</accession>
<dbReference type="EMBL" id="CP022355">
    <property type="protein sequence ID" value="ASK78137.1"/>
    <property type="molecule type" value="Genomic_DNA"/>
</dbReference>
<comment type="function">
    <text evidence="1">Could be involved in insertion of integral membrane proteins into the membrane.</text>
</comment>
<keyword evidence="1" id="KW-0472">Membrane</keyword>
<dbReference type="PANTHER" id="PTHR33383:SF1">
    <property type="entry name" value="MEMBRANE PROTEIN INSERTION EFFICIENCY FACTOR-RELATED"/>
    <property type="match status" value="1"/>
</dbReference>
<dbReference type="InterPro" id="IPR002696">
    <property type="entry name" value="Membr_insert_effic_factor_YidD"/>
</dbReference>
<sequence>MEKIKSTLVFILIVPIKIYQKIISPLLGPRCIFYPSCSQYAIEALKLHGIVKGCWLIMKRLVKCHPLNSGGNDPVPPAKPKNKREF</sequence>
<dbReference type="PANTHER" id="PTHR33383">
    <property type="entry name" value="MEMBRANE PROTEIN INSERTION EFFICIENCY FACTOR-RELATED"/>
    <property type="match status" value="1"/>
</dbReference>
<dbReference type="GO" id="GO:0005886">
    <property type="term" value="C:plasma membrane"/>
    <property type="evidence" value="ECO:0007669"/>
    <property type="project" value="UniProtKB-SubCell"/>
</dbReference>
<evidence type="ECO:0000256" key="1">
    <source>
        <dbReference type="HAMAP-Rule" id="MF_00386"/>
    </source>
</evidence>
<proteinExistence type="inferred from homology"/>
<keyword evidence="1" id="KW-1003">Cell membrane</keyword>
<dbReference type="SMART" id="SM01234">
    <property type="entry name" value="Haemolytic"/>
    <property type="match status" value="1"/>
</dbReference>
<dbReference type="Pfam" id="PF01809">
    <property type="entry name" value="YidD"/>
    <property type="match status" value="1"/>
</dbReference>
<evidence type="ECO:0000313" key="4">
    <source>
        <dbReference type="Proteomes" id="UP000242175"/>
    </source>
</evidence>
<dbReference type="RefSeq" id="WP_089073046.1">
    <property type="nucleotide sequence ID" value="NZ_CBCSAM010000012.1"/>
</dbReference>
<gene>
    <name evidence="3" type="primary">yidD</name>
    <name evidence="3" type="ORF">CF386_03340</name>
</gene>
<dbReference type="AlphaFoldDB" id="A0A220VCR6"/>
<protein>
    <recommendedName>
        <fullName evidence="1">Putative membrane protein insertion efficiency factor</fullName>
    </recommendedName>
</protein>
<dbReference type="HAMAP" id="MF_00386">
    <property type="entry name" value="UPF0161_YidD"/>
    <property type="match status" value="1"/>
</dbReference>
<evidence type="ECO:0000256" key="2">
    <source>
        <dbReference type="SAM" id="MobiDB-lite"/>
    </source>
</evidence>
<keyword evidence="4" id="KW-1185">Reference proteome</keyword>
<feature type="region of interest" description="Disordered" evidence="2">
    <location>
        <begin position="66"/>
        <end position="86"/>
    </location>
</feature>
<comment type="subcellular location">
    <subcellularLocation>
        <location evidence="1">Cell membrane</location>
        <topology evidence="1">Peripheral membrane protein</topology>
        <orientation evidence="1">Cytoplasmic side</orientation>
    </subcellularLocation>
</comment>
<organism evidence="3 4">
    <name type="scientific">Paraphotobacterium marinum</name>
    <dbReference type="NCBI Taxonomy" id="1755811"/>
    <lineage>
        <taxon>Bacteria</taxon>
        <taxon>Pseudomonadati</taxon>
        <taxon>Pseudomonadota</taxon>
        <taxon>Gammaproteobacteria</taxon>
        <taxon>Vibrionales</taxon>
        <taxon>Vibrionaceae</taxon>
        <taxon>Paraphotobacterium</taxon>
    </lineage>
</organism>
<evidence type="ECO:0000313" key="3">
    <source>
        <dbReference type="EMBL" id="ASK78137.1"/>
    </source>
</evidence>
<dbReference type="Proteomes" id="UP000242175">
    <property type="component" value="Chromosome large"/>
</dbReference>
<dbReference type="OrthoDB" id="9801753at2"/>